<comment type="caution">
    <text evidence="2">The sequence shown here is derived from an EMBL/GenBank/DDBJ whole genome shotgun (WGS) entry which is preliminary data.</text>
</comment>
<accession>A0AAE2CAK7</accession>
<gene>
    <name evidence="2" type="ORF">Salat_2620000</name>
</gene>
<dbReference type="PANTHER" id="PTHR33133">
    <property type="entry name" value="OS08G0107100 PROTEIN-RELATED"/>
    <property type="match status" value="1"/>
</dbReference>
<feature type="transmembrane region" description="Helical" evidence="1">
    <location>
        <begin position="26"/>
        <end position="47"/>
    </location>
</feature>
<dbReference type="AlphaFoldDB" id="A0AAE2CAK7"/>
<dbReference type="EMBL" id="JACGWO010000011">
    <property type="protein sequence ID" value="KAK4415128.1"/>
    <property type="molecule type" value="Genomic_DNA"/>
</dbReference>
<evidence type="ECO:0000313" key="3">
    <source>
        <dbReference type="Proteomes" id="UP001293254"/>
    </source>
</evidence>
<keyword evidence="3" id="KW-1185">Reference proteome</keyword>
<reference evidence="2" key="2">
    <citation type="journal article" date="2024" name="Plant">
        <title>Genomic evolution and insights into agronomic trait innovations of Sesamum species.</title>
        <authorList>
            <person name="Miao H."/>
            <person name="Wang L."/>
            <person name="Qu L."/>
            <person name="Liu H."/>
            <person name="Sun Y."/>
            <person name="Le M."/>
            <person name="Wang Q."/>
            <person name="Wei S."/>
            <person name="Zheng Y."/>
            <person name="Lin W."/>
            <person name="Duan Y."/>
            <person name="Cao H."/>
            <person name="Xiong S."/>
            <person name="Wang X."/>
            <person name="Wei L."/>
            <person name="Li C."/>
            <person name="Ma Q."/>
            <person name="Ju M."/>
            <person name="Zhao R."/>
            <person name="Li G."/>
            <person name="Mu C."/>
            <person name="Tian Q."/>
            <person name="Mei H."/>
            <person name="Zhang T."/>
            <person name="Gao T."/>
            <person name="Zhang H."/>
        </authorList>
    </citation>
    <scope>NUCLEOTIDE SEQUENCE</scope>
    <source>
        <strain evidence="2">3651</strain>
    </source>
</reference>
<evidence type="ECO:0000313" key="2">
    <source>
        <dbReference type="EMBL" id="KAK4415128.1"/>
    </source>
</evidence>
<proteinExistence type="predicted"/>
<keyword evidence="1" id="KW-1133">Transmembrane helix</keyword>
<evidence type="ECO:0008006" key="4">
    <source>
        <dbReference type="Google" id="ProtNLM"/>
    </source>
</evidence>
<dbReference type="PANTHER" id="PTHR33133:SF1">
    <property type="entry name" value="EXPRESSED PROTEIN-RELATED"/>
    <property type="match status" value="1"/>
</dbReference>
<name>A0AAE2CAK7_9LAMI</name>
<sequence>MEFRQFFNFLVILKESIKLLAKNIKLTLFITTLTLLSSSIFFVVFDFSSLSLARDMLAKESLFPISSSSSAEFTTHLSRIQHSFPCLLAVYVVFVLSYLIITLTSTTAIIIVSSDSYNNKNSSLTELSSRIAKSWMRPLVTGFYTTIFVTGYVFLAISLAAPFLASSSMDMLGAAVLFWAGAYGLYLYLCSVWILSLVVSVVDEDGSCGVEALGRSAVVMKGQRVSGFFVNVLCSVVSLGVYLGSRMTRGERVCGLVLVNGSCLVKILTFVAYTVLYCRGKGSRGQEIELNSSDVEYAKLGLITPLDSNVV</sequence>
<keyword evidence="1" id="KW-0472">Membrane</keyword>
<feature type="transmembrane region" description="Helical" evidence="1">
    <location>
        <begin position="88"/>
        <end position="112"/>
    </location>
</feature>
<feature type="transmembrane region" description="Helical" evidence="1">
    <location>
        <begin position="172"/>
        <end position="195"/>
    </location>
</feature>
<feature type="transmembrane region" description="Helical" evidence="1">
    <location>
        <begin position="143"/>
        <end position="165"/>
    </location>
</feature>
<reference evidence="2" key="1">
    <citation type="submission" date="2020-06" db="EMBL/GenBank/DDBJ databases">
        <authorList>
            <person name="Li T."/>
            <person name="Hu X."/>
            <person name="Zhang T."/>
            <person name="Song X."/>
            <person name="Zhang H."/>
            <person name="Dai N."/>
            <person name="Sheng W."/>
            <person name="Hou X."/>
            <person name="Wei L."/>
        </authorList>
    </citation>
    <scope>NUCLEOTIDE SEQUENCE</scope>
    <source>
        <strain evidence="2">3651</strain>
        <tissue evidence="2">Leaf</tissue>
    </source>
</reference>
<feature type="transmembrane region" description="Helical" evidence="1">
    <location>
        <begin position="225"/>
        <end position="244"/>
    </location>
</feature>
<protein>
    <recommendedName>
        <fullName evidence="4">Transmembrane protein</fullName>
    </recommendedName>
</protein>
<evidence type="ECO:0000256" key="1">
    <source>
        <dbReference type="SAM" id="Phobius"/>
    </source>
</evidence>
<feature type="transmembrane region" description="Helical" evidence="1">
    <location>
        <begin position="256"/>
        <end position="276"/>
    </location>
</feature>
<keyword evidence="1" id="KW-0812">Transmembrane</keyword>
<dbReference type="Proteomes" id="UP001293254">
    <property type="component" value="Unassembled WGS sequence"/>
</dbReference>
<organism evidence="2 3">
    <name type="scientific">Sesamum alatum</name>
    <dbReference type="NCBI Taxonomy" id="300844"/>
    <lineage>
        <taxon>Eukaryota</taxon>
        <taxon>Viridiplantae</taxon>
        <taxon>Streptophyta</taxon>
        <taxon>Embryophyta</taxon>
        <taxon>Tracheophyta</taxon>
        <taxon>Spermatophyta</taxon>
        <taxon>Magnoliopsida</taxon>
        <taxon>eudicotyledons</taxon>
        <taxon>Gunneridae</taxon>
        <taxon>Pentapetalae</taxon>
        <taxon>asterids</taxon>
        <taxon>lamiids</taxon>
        <taxon>Lamiales</taxon>
        <taxon>Pedaliaceae</taxon>
        <taxon>Sesamum</taxon>
    </lineage>
</organism>